<dbReference type="Pfam" id="PF02458">
    <property type="entry name" value="Transferase"/>
    <property type="match status" value="1"/>
</dbReference>
<reference evidence="3 4" key="1">
    <citation type="submission" date="2024-01" db="EMBL/GenBank/DDBJ databases">
        <title>Genome assemblies of Stephania.</title>
        <authorList>
            <person name="Yang L."/>
        </authorList>
    </citation>
    <scope>NUCLEOTIDE SEQUENCE [LARGE SCALE GENOMIC DNA]</scope>
    <source>
        <strain evidence="3">YNDBR</strain>
        <tissue evidence="3">Leaf</tissue>
    </source>
</reference>
<dbReference type="InterPro" id="IPR023213">
    <property type="entry name" value="CAT-like_dom_sf"/>
</dbReference>
<keyword evidence="2" id="KW-0012">Acyltransferase</keyword>
<dbReference type="Gene3D" id="3.30.559.10">
    <property type="entry name" value="Chloramphenicol acetyltransferase-like domain"/>
    <property type="match status" value="2"/>
</dbReference>
<sequence length="503" mass="56242">MIDQKNSSELMKMKKMINMKQLELIQVSPMNSKSISEISLPLTYFDTPFLLGSPTEMLFFYSLPNIEITHFMNSLLPKLKHSLSLTLQHYYPLAGNLIWCPQLNQPVIRYVHGDSVELVAAESYANFDHLSSKNRTRYANDFQHLLPQLIIPSPNSSNAVPLLALQLTLFQNSGICIGLSQPHATGDGRSIAMFLKSWSLNSKFLGISTSFLLYDHQSLQIIPFFERTVLKNVSTRFQEAYFLHLVKFIRSKYSMSEHDCMNWLLASMEDLKVPPNHIAASFELSGTDIGRLKKWVTSRTNTSPSRFVLVFAYIWVCLAKATNVKTTRDDPKEGLMKASSVLSFADFRTRLDPPLPPTYFGNCVGEIVFSTKKGDLVGEDGLLVAVNLIVKELRGLDDTLVRDVDPGLANLMFPTGDVSEFDVIAGSTQFGFYELDFGLGRPKKVELASIAKTRAIFFADSGNGDGVEISLVRCKDEIDAFGLSFVNGLNDLSVTDLGRKSRL</sequence>
<dbReference type="InterPro" id="IPR051504">
    <property type="entry name" value="Plant_metabolite_acyltrans"/>
</dbReference>
<comment type="caution">
    <text evidence="3">The sequence shown here is derived from an EMBL/GenBank/DDBJ whole genome shotgun (WGS) entry which is preliminary data.</text>
</comment>
<dbReference type="Proteomes" id="UP001420932">
    <property type="component" value="Unassembled WGS sequence"/>
</dbReference>
<evidence type="ECO:0000256" key="1">
    <source>
        <dbReference type="ARBA" id="ARBA00022679"/>
    </source>
</evidence>
<keyword evidence="4" id="KW-1185">Reference proteome</keyword>
<name>A0AAP0KZZ9_9MAGN</name>
<protein>
    <submittedName>
        <fullName evidence="3">Uncharacterized protein</fullName>
    </submittedName>
</protein>
<evidence type="ECO:0000313" key="4">
    <source>
        <dbReference type="Proteomes" id="UP001420932"/>
    </source>
</evidence>
<proteinExistence type="predicted"/>
<keyword evidence="1" id="KW-0808">Transferase</keyword>
<dbReference type="EMBL" id="JBBNAF010000003">
    <property type="protein sequence ID" value="KAK9161345.1"/>
    <property type="molecule type" value="Genomic_DNA"/>
</dbReference>
<dbReference type="GO" id="GO:0016747">
    <property type="term" value="F:acyltransferase activity, transferring groups other than amino-acyl groups"/>
    <property type="evidence" value="ECO:0007669"/>
    <property type="project" value="UniProtKB-ARBA"/>
</dbReference>
<evidence type="ECO:0000313" key="3">
    <source>
        <dbReference type="EMBL" id="KAK9161345.1"/>
    </source>
</evidence>
<evidence type="ECO:0000256" key="2">
    <source>
        <dbReference type="ARBA" id="ARBA00023315"/>
    </source>
</evidence>
<dbReference type="PANTHER" id="PTHR31625">
    <property type="match status" value="1"/>
</dbReference>
<organism evidence="3 4">
    <name type="scientific">Stephania yunnanensis</name>
    <dbReference type="NCBI Taxonomy" id="152371"/>
    <lineage>
        <taxon>Eukaryota</taxon>
        <taxon>Viridiplantae</taxon>
        <taxon>Streptophyta</taxon>
        <taxon>Embryophyta</taxon>
        <taxon>Tracheophyta</taxon>
        <taxon>Spermatophyta</taxon>
        <taxon>Magnoliopsida</taxon>
        <taxon>Ranunculales</taxon>
        <taxon>Menispermaceae</taxon>
        <taxon>Menispermoideae</taxon>
        <taxon>Cissampelideae</taxon>
        <taxon>Stephania</taxon>
    </lineage>
</organism>
<accession>A0AAP0KZZ9</accession>
<dbReference type="AlphaFoldDB" id="A0AAP0KZZ9"/>
<gene>
    <name evidence="3" type="ORF">Syun_007686</name>
</gene>